<accession>A0A0N4VL25</accession>
<name>A0A0N4VL25_ENTVE</name>
<dbReference type="OrthoDB" id="5834441at2759"/>
<keyword evidence="3" id="KW-1185">Reference proteome</keyword>
<feature type="region of interest" description="Disordered" evidence="1">
    <location>
        <begin position="1"/>
        <end position="31"/>
    </location>
</feature>
<dbReference type="WBParaSite" id="EVEC_0001157801-mRNA-1">
    <property type="protein sequence ID" value="EVEC_0001157801-mRNA-1"/>
    <property type="gene ID" value="EVEC_0001157801"/>
</dbReference>
<dbReference type="AlphaFoldDB" id="A0A0N4VL25"/>
<protein>
    <submittedName>
        <fullName evidence="4">Sine oculis homeobox homolog 4b</fullName>
    </submittedName>
</protein>
<evidence type="ECO:0000313" key="2">
    <source>
        <dbReference type="EMBL" id="VDD96120.1"/>
    </source>
</evidence>
<feature type="compositionally biased region" description="Low complexity" evidence="1">
    <location>
        <begin position="9"/>
        <end position="31"/>
    </location>
</feature>
<reference evidence="2 3" key="2">
    <citation type="submission" date="2018-10" db="EMBL/GenBank/DDBJ databases">
        <authorList>
            <consortium name="Pathogen Informatics"/>
        </authorList>
    </citation>
    <scope>NUCLEOTIDE SEQUENCE [LARGE SCALE GENOMIC DNA]</scope>
</reference>
<reference evidence="4" key="1">
    <citation type="submission" date="2017-02" db="UniProtKB">
        <authorList>
            <consortium name="WormBaseParasite"/>
        </authorList>
    </citation>
    <scope>IDENTIFICATION</scope>
</reference>
<proteinExistence type="predicted"/>
<organism evidence="4">
    <name type="scientific">Enterobius vermicularis</name>
    <name type="common">Human pinworm</name>
    <dbReference type="NCBI Taxonomy" id="51028"/>
    <lineage>
        <taxon>Eukaryota</taxon>
        <taxon>Metazoa</taxon>
        <taxon>Ecdysozoa</taxon>
        <taxon>Nematoda</taxon>
        <taxon>Chromadorea</taxon>
        <taxon>Rhabditida</taxon>
        <taxon>Spirurina</taxon>
        <taxon>Oxyuridomorpha</taxon>
        <taxon>Oxyuroidea</taxon>
        <taxon>Oxyuridae</taxon>
        <taxon>Enterobius</taxon>
    </lineage>
</organism>
<sequence>TLGNISTVTSSTGETLPSPTTSSPSQSSESSFLDSIVSSNVLRPFQKADCKPVQSAFSARAGLSQIPPAVAPSFGTLLNPAVMAAQIGLLSSPNTLLSMMQV</sequence>
<gene>
    <name evidence="2" type="ORF">EVEC_LOCUS10871</name>
</gene>
<evidence type="ECO:0000313" key="4">
    <source>
        <dbReference type="WBParaSite" id="EVEC_0001157801-mRNA-1"/>
    </source>
</evidence>
<evidence type="ECO:0000256" key="1">
    <source>
        <dbReference type="SAM" id="MobiDB-lite"/>
    </source>
</evidence>
<dbReference type="EMBL" id="UXUI01011298">
    <property type="protein sequence ID" value="VDD96120.1"/>
    <property type="molecule type" value="Genomic_DNA"/>
</dbReference>
<evidence type="ECO:0000313" key="3">
    <source>
        <dbReference type="Proteomes" id="UP000274131"/>
    </source>
</evidence>
<dbReference type="Proteomes" id="UP000274131">
    <property type="component" value="Unassembled WGS sequence"/>
</dbReference>